<dbReference type="KEGG" id="mgot:MgSA37_00767"/>
<name>A0A110B0W1_9SPHI</name>
<dbReference type="EMBL" id="AP017313">
    <property type="protein sequence ID" value="BAU52605.1"/>
    <property type="molecule type" value="Genomic_DNA"/>
</dbReference>
<protein>
    <submittedName>
        <fullName evidence="1">Uncharacterized protein</fullName>
    </submittedName>
</protein>
<evidence type="ECO:0000313" key="2">
    <source>
        <dbReference type="Proteomes" id="UP000218263"/>
    </source>
</evidence>
<dbReference type="OrthoDB" id="795071at2"/>
<accession>A0A110B0W1</accession>
<sequence length="163" mass="18507">MKKYLFLLPLLLLGSAKMYGQSIKFDQLVNLATLNNDAVYATLKQGNAFKQDYLEEVDGQQMEYFNSIGAKPGSEKIAAGSFVKLYNGTVLRTLEYTSTDVQNIINMAGQAKRYGLDLLFRGVDETDNIYLYSNSLYMVNIRIRRDQTMGVVEIKQKEYLGLE</sequence>
<proteinExistence type="predicted"/>
<dbReference type="RefSeq" id="WP_096349912.1">
    <property type="nucleotide sequence ID" value="NZ_AP017313.1"/>
</dbReference>
<keyword evidence="2" id="KW-1185">Reference proteome</keyword>
<dbReference type="AlphaFoldDB" id="A0A110B0W1"/>
<gene>
    <name evidence="1" type="ORF">MgSA37_00767</name>
</gene>
<organism evidence="1 2">
    <name type="scientific">Mucilaginibacter gotjawali</name>
    <dbReference type="NCBI Taxonomy" id="1550579"/>
    <lineage>
        <taxon>Bacteria</taxon>
        <taxon>Pseudomonadati</taxon>
        <taxon>Bacteroidota</taxon>
        <taxon>Sphingobacteriia</taxon>
        <taxon>Sphingobacteriales</taxon>
        <taxon>Sphingobacteriaceae</taxon>
        <taxon>Mucilaginibacter</taxon>
    </lineage>
</organism>
<dbReference type="Proteomes" id="UP000218263">
    <property type="component" value="Chromosome"/>
</dbReference>
<evidence type="ECO:0000313" key="1">
    <source>
        <dbReference type="EMBL" id="BAU52605.1"/>
    </source>
</evidence>
<reference evidence="1 2" key="1">
    <citation type="submission" date="2015-12" db="EMBL/GenBank/DDBJ databases">
        <title>Genome sequence of Mucilaginibacter gotjawali.</title>
        <authorList>
            <person name="Lee J.S."/>
            <person name="Lee K.C."/>
            <person name="Kim K.K."/>
            <person name="Lee B.W."/>
        </authorList>
    </citation>
    <scope>NUCLEOTIDE SEQUENCE [LARGE SCALE GENOMIC DNA]</scope>
    <source>
        <strain evidence="1 2">SA3-7</strain>
    </source>
</reference>